<accession>A0A1N6YM33</accession>
<organism evidence="2 3">
    <name type="scientific">Haladaptatus litoreus</name>
    <dbReference type="NCBI Taxonomy" id="553468"/>
    <lineage>
        <taxon>Archaea</taxon>
        <taxon>Methanobacteriati</taxon>
        <taxon>Methanobacteriota</taxon>
        <taxon>Stenosarchaea group</taxon>
        <taxon>Halobacteria</taxon>
        <taxon>Halobacteriales</taxon>
        <taxon>Haladaptataceae</taxon>
        <taxon>Haladaptatus</taxon>
    </lineage>
</organism>
<gene>
    <name evidence="2" type="ORF">SAMN05421858_1633</name>
</gene>
<name>A0A1N6YM33_9EURY</name>
<keyword evidence="1" id="KW-0812">Transmembrane</keyword>
<keyword evidence="1" id="KW-0472">Membrane</keyword>
<sequence length="81" mass="8561">MILLTQVVYNLTNSGRRILISFSASAFTIALLVRVGDIVSVGMVANTVGASIARTMILVGFTSLSIAAVLHLQKREKDGAV</sequence>
<feature type="transmembrane region" description="Helical" evidence="1">
    <location>
        <begin position="20"/>
        <end position="45"/>
    </location>
</feature>
<evidence type="ECO:0000313" key="2">
    <source>
        <dbReference type="EMBL" id="SIR15674.1"/>
    </source>
</evidence>
<dbReference type="EMBL" id="FTNO01000001">
    <property type="protein sequence ID" value="SIR15674.1"/>
    <property type="molecule type" value="Genomic_DNA"/>
</dbReference>
<feature type="transmembrane region" description="Helical" evidence="1">
    <location>
        <begin position="51"/>
        <end position="72"/>
    </location>
</feature>
<protein>
    <submittedName>
        <fullName evidence="2">Uncharacterized protein</fullName>
    </submittedName>
</protein>
<reference evidence="3" key="1">
    <citation type="submission" date="2017-01" db="EMBL/GenBank/DDBJ databases">
        <authorList>
            <person name="Varghese N."/>
            <person name="Submissions S."/>
        </authorList>
    </citation>
    <scope>NUCLEOTIDE SEQUENCE [LARGE SCALE GENOMIC DNA]</scope>
    <source>
        <strain evidence="3">CGMCC 1.7737</strain>
    </source>
</reference>
<evidence type="ECO:0000256" key="1">
    <source>
        <dbReference type="SAM" id="Phobius"/>
    </source>
</evidence>
<keyword evidence="1" id="KW-1133">Transmembrane helix</keyword>
<proteinExistence type="predicted"/>
<evidence type="ECO:0000313" key="3">
    <source>
        <dbReference type="Proteomes" id="UP000186914"/>
    </source>
</evidence>
<dbReference type="AlphaFoldDB" id="A0A1N6YM33"/>
<keyword evidence="3" id="KW-1185">Reference proteome</keyword>
<dbReference type="Proteomes" id="UP000186914">
    <property type="component" value="Unassembled WGS sequence"/>
</dbReference>